<dbReference type="Gene3D" id="3.30.420.40">
    <property type="match status" value="2"/>
</dbReference>
<accession>A0A6J4MNZ8</accession>
<dbReference type="InterPro" id="IPR005883">
    <property type="entry name" value="PilM"/>
</dbReference>
<dbReference type="InterPro" id="IPR043129">
    <property type="entry name" value="ATPase_NBD"/>
</dbReference>
<name>A0A6J4MNZ8_9ACTN</name>
<sequence length="353" mass="36959">MAGRPVVGLDIGTSGVRAAELLLGKGGPTLDRFGQVALPPGAVQDGEVVDADAVAEAIRLLWVQARFSSTKVVVGVANQKVVVRQVDLPWLPLRELRSSLAFQVQDFIPMPVEQAILDFHPLQDFVDETGARKLRVLLVAAARDMVGSALEAVAKAGLQPSMVDLTSFAVLRSQVTASGSFAVEAEALVDIGASVTNIVVHQGGVPRFVRILLMGGADITDAVAERLGLPAEEAEALKQANGLALVPASTDPHPVHRAIESTGSALVEEVRGSLDYYSGQPDAARIGRVVLSGGGSRLHGLVERLSTATRLPVELAHPMQVLRIGRTGLTAEQLAFVEPMVTVPVGLALGVAS</sequence>
<dbReference type="PIRSF" id="PIRSF019169">
    <property type="entry name" value="PilM"/>
    <property type="match status" value="1"/>
</dbReference>
<reference evidence="2" key="1">
    <citation type="submission" date="2020-02" db="EMBL/GenBank/DDBJ databases">
        <authorList>
            <person name="Meier V. D."/>
        </authorList>
    </citation>
    <scope>NUCLEOTIDE SEQUENCE</scope>
    <source>
        <strain evidence="2">AVDCRST_MAG16</strain>
    </source>
</reference>
<dbReference type="NCBIfam" id="TIGR01175">
    <property type="entry name" value="pilM"/>
    <property type="match status" value="1"/>
</dbReference>
<dbReference type="Gene3D" id="3.30.1490.300">
    <property type="match status" value="1"/>
</dbReference>
<dbReference type="GO" id="GO:0051301">
    <property type="term" value="P:cell division"/>
    <property type="evidence" value="ECO:0007669"/>
    <property type="project" value="InterPro"/>
</dbReference>
<evidence type="ECO:0000313" key="2">
    <source>
        <dbReference type="EMBL" id="CAA9362456.1"/>
    </source>
</evidence>
<dbReference type="InterPro" id="IPR050696">
    <property type="entry name" value="FtsA/MreB"/>
</dbReference>
<dbReference type="SMART" id="SM00842">
    <property type="entry name" value="FtsA"/>
    <property type="match status" value="1"/>
</dbReference>
<gene>
    <name evidence="2" type="ORF">AVDCRST_MAG16-3181</name>
</gene>
<dbReference type="AlphaFoldDB" id="A0A6J4MNZ8"/>
<dbReference type="SUPFAM" id="SSF53067">
    <property type="entry name" value="Actin-like ATPase domain"/>
    <property type="match status" value="2"/>
</dbReference>
<protein>
    <submittedName>
        <fullName evidence="2">Type IV pilus biogenesis protein PilM</fullName>
    </submittedName>
</protein>
<organism evidence="2">
    <name type="scientific">uncultured Frankineae bacterium</name>
    <dbReference type="NCBI Taxonomy" id="437475"/>
    <lineage>
        <taxon>Bacteria</taxon>
        <taxon>Bacillati</taxon>
        <taxon>Actinomycetota</taxon>
        <taxon>Actinomycetes</taxon>
        <taxon>Frankiales</taxon>
        <taxon>environmental samples</taxon>
    </lineage>
</organism>
<evidence type="ECO:0000259" key="1">
    <source>
        <dbReference type="SMART" id="SM00842"/>
    </source>
</evidence>
<dbReference type="Pfam" id="PF11104">
    <property type="entry name" value="PilM_2"/>
    <property type="match status" value="1"/>
</dbReference>
<dbReference type="PANTHER" id="PTHR32432:SF3">
    <property type="entry name" value="ETHANOLAMINE UTILIZATION PROTEIN EUTJ"/>
    <property type="match status" value="1"/>
</dbReference>
<proteinExistence type="predicted"/>
<dbReference type="CDD" id="cd24049">
    <property type="entry name" value="ASKHA_NBD_PilM"/>
    <property type="match status" value="1"/>
</dbReference>
<dbReference type="PANTHER" id="PTHR32432">
    <property type="entry name" value="CELL DIVISION PROTEIN FTSA-RELATED"/>
    <property type="match status" value="1"/>
</dbReference>
<dbReference type="InterPro" id="IPR003494">
    <property type="entry name" value="SHS2_FtsA"/>
</dbReference>
<dbReference type="EMBL" id="CADCUE010000295">
    <property type="protein sequence ID" value="CAA9362456.1"/>
    <property type="molecule type" value="Genomic_DNA"/>
</dbReference>
<feature type="domain" description="SHS2" evidence="1">
    <location>
        <begin position="6"/>
        <end position="176"/>
    </location>
</feature>